<dbReference type="Proteomes" id="UP000319976">
    <property type="component" value="Chromosome"/>
</dbReference>
<keyword evidence="3" id="KW-0808">Transferase</keyword>
<accession>A0A517TCR6</accession>
<dbReference type="CDD" id="cd00761">
    <property type="entry name" value="Glyco_tranf_GTA_type"/>
    <property type="match status" value="1"/>
</dbReference>
<proteinExistence type="predicted"/>
<dbReference type="KEGG" id="chya:V22_34340"/>
<feature type="region of interest" description="Disordered" evidence="1">
    <location>
        <begin position="325"/>
        <end position="357"/>
    </location>
</feature>
<dbReference type="InterPro" id="IPR050834">
    <property type="entry name" value="Glycosyltransf_2"/>
</dbReference>
<organism evidence="3 4">
    <name type="scientific">Calycomorphotria hydatis</name>
    <dbReference type="NCBI Taxonomy" id="2528027"/>
    <lineage>
        <taxon>Bacteria</taxon>
        <taxon>Pseudomonadati</taxon>
        <taxon>Planctomycetota</taxon>
        <taxon>Planctomycetia</taxon>
        <taxon>Planctomycetales</taxon>
        <taxon>Planctomycetaceae</taxon>
        <taxon>Calycomorphotria</taxon>
    </lineage>
</organism>
<feature type="region of interest" description="Disordered" evidence="1">
    <location>
        <begin position="375"/>
        <end position="416"/>
    </location>
</feature>
<feature type="compositionally biased region" description="Polar residues" evidence="1">
    <location>
        <begin position="338"/>
        <end position="354"/>
    </location>
</feature>
<dbReference type="InterPro" id="IPR001173">
    <property type="entry name" value="Glyco_trans_2-like"/>
</dbReference>
<reference evidence="3 4" key="1">
    <citation type="submission" date="2019-02" db="EMBL/GenBank/DDBJ databases">
        <title>Deep-cultivation of Planctomycetes and their phenomic and genomic characterization uncovers novel biology.</title>
        <authorList>
            <person name="Wiegand S."/>
            <person name="Jogler M."/>
            <person name="Boedeker C."/>
            <person name="Pinto D."/>
            <person name="Vollmers J."/>
            <person name="Rivas-Marin E."/>
            <person name="Kohn T."/>
            <person name="Peeters S.H."/>
            <person name="Heuer A."/>
            <person name="Rast P."/>
            <person name="Oberbeckmann S."/>
            <person name="Bunk B."/>
            <person name="Jeske O."/>
            <person name="Meyerdierks A."/>
            <person name="Storesund J.E."/>
            <person name="Kallscheuer N."/>
            <person name="Luecker S."/>
            <person name="Lage O.M."/>
            <person name="Pohl T."/>
            <person name="Merkel B.J."/>
            <person name="Hornburger P."/>
            <person name="Mueller R.-W."/>
            <person name="Bruemmer F."/>
            <person name="Labrenz M."/>
            <person name="Spormann A.M."/>
            <person name="Op den Camp H."/>
            <person name="Overmann J."/>
            <person name="Amann R."/>
            <person name="Jetten M.S.M."/>
            <person name="Mascher T."/>
            <person name="Medema M.H."/>
            <person name="Devos D.P."/>
            <person name="Kaster A.-K."/>
            <person name="Ovreas L."/>
            <person name="Rohde M."/>
            <person name="Galperin M.Y."/>
            <person name="Jogler C."/>
        </authorList>
    </citation>
    <scope>NUCLEOTIDE SEQUENCE [LARGE SCALE GENOMIC DNA]</scope>
    <source>
        <strain evidence="3 4">V22</strain>
    </source>
</reference>
<gene>
    <name evidence="3" type="ORF">V22_34340</name>
</gene>
<feature type="domain" description="Glycosyltransferase 2-like" evidence="2">
    <location>
        <begin position="16"/>
        <end position="187"/>
    </location>
</feature>
<evidence type="ECO:0000256" key="1">
    <source>
        <dbReference type="SAM" id="MobiDB-lite"/>
    </source>
</evidence>
<name>A0A517TCR6_9PLAN</name>
<dbReference type="PANTHER" id="PTHR43685:SF2">
    <property type="entry name" value="GLYCOSYLTRANSFERASE 2-LIKE DOMAIN-CONTAINING PROTEIN"/>
    <property type="match status" value="1"/>
</dbReference>
<dbReference type="PANTHER" id="PTHR43685">
    <property type="entry name" value="GLYCOSYLTRANSFERASE"/>
    <property type="match status" value="1"/>
</dbReference>
<dbReference type="Pfam" id="PF00535">
    <property type="entry name" value="Glycos_transf_2"/>
    <property type="match status" value="1"/>
</dbReference>
<dbReference type="AlphaFoldDB" id="A0A517TCR6"/>
<evidence type="ECO:0000259" key="2">
    <source>
        <dbReference type="Pfam" id="PF00535"/>
    </source>
</evidence>
<dbReference type="SUPFAM" id="SSF53448">
    <property type="entry name" value="Nucleotide-diphospho-sugar transferases"/>
    <property type="match status" value="1"/>
</dbReference>
<dbReference type="RefSeq" id="WP_197439688.1">
    <property type="nucleotide sequence ID" value="NZ_CP036316.1"/>
</dbReference>
<evidence type="ECO:0000313" key="4">
    <source>
        <dbReference type="Proteomes" id="UP000319976"/>
    </source>
</evidence>
<keyword evidence="4" id="KW-1185">Reference proteome</keyword>
<dbReference type="GO" id="GO:0016740">
    <property type="term" value="F:transferase activity"/>
    <property type="evidence" value="ECO:0007669"/>
    <property type="project" value="UniProtKB-KW"/>
</dbReference>
<protein>
    <submittedName>
        <fullName evidence="3">Putative glycosyl transferase</fullName>
    </submittedName>
</protein>
<evidence type="ECO:0000313" key="3">
    <source>
        <dbReference type="EMBL" id="QDT66169.1"/>
    </source>
</evidence>
<sequence length="416" mass="45633">MNQSEHNPAETQPTITVAICTRNRAEALLAALMSLSELKTNGLFTYELLVIDNASSDHTASVAKEVRERLSVPVRHVREEQPGVAFARNRAVAECRGTWLAFFDDDQAAEADWLLELFDLTVRRNAVCVGGKVVLRLPGGIKQHELDPVCQMLLGASVGMETERRYSVTVTPGAGNLMIRRDIFDKVGAFDIRLNGRGEDTELFHRILAGGFGGWYSPKAIIHHIIPPERLQEEYLLRLSRKMSEGMAEDERDGRGRWIYPLVYAARWGQFLGLLVPRYALAKIRGDQAALLGSRCRIAIASGYLHNGFRLMVGLPAMHDIQTGTAPAGKSLGPHSAGSLSSPAAKNDRSQQLVSPADVRMTTLKLNSAFSLDEKHDSAKVVTDSASVEPHDTDEEASSDEFATTVARNSNEGDSQ</sequence>
<dbReference type="EMBL" id="CP036316">
    <property type="protein sequence ID" value="QDT66169.1"/>
    <property type="molecule type" value="Genomic_DNA"/>
</dbReference>
<feature type="compositionally biased region" description="Polar residues" evidence="1">
    <location>
        <begin position="406"/>
        <end position="416"/>
    </location>
</feature>
<dbReference type="Gene3D" id="3.90.550.10">
    <property type="entry name" value="Spore Coat Polysaccharide Biosynthesis Protein SpsA, Chain A"/>
    <property type="match status" value="1"/>
</dbReference>
<dbReference type="InterPro" id="IPR029044">
    <property type="entry name" value="Nucleotide-diphossugar_trans"/>
</dbReference>